<gene>
    <name evidence="1" type="ORF">Pan161_26570</name>
</gene>
<sequence length="126" mass="13172">MNASTLINRGNTNKFQSGLASLLCLVLISQMSSGCSSSQDLAASQPAAQVEQAVAQLNESGAEIVLDEAGEVVAVKLPQKTSPEVIATLASLSKLKRVDASETDLQQTAFANLKSANPNVKIEFPL</sequence>
<dbReference type="EMBL" id="CP036343">
    <property type="protein sequence ID" value="QDT91003.1"/>
    <property type="molecule type" value="Genomic_DNA"/>
</dbReference>
<evidence type="ECO:0000313" key="2">
    <source>
        <dbReference type="Proteomes" id="UP000316855"/>
    </source>
</evidence>
<name>A0A517VDC5_9PLAN</name>
<reference evidence="1 2" key="1">
    <citation type="submission" date="2019-02" db="EMBL/GenBank/DDBJ databases">
        <title>Deep-cultivation of Planctomycetes and their phenomic and genomic characterization uncovers novel biology.</title>
        <authorList>
            <person name="Wiegand S."/>
            <person name="Jogler M."/>
            <person name="Boedeker C."/>
            <person name="Pinto D."/>
            <person name="Vollmers J."/>
            <person name="Rivas-Marin E."/>
            <person name="Kohn T."/>
            <person name="Peeters S.H."/>
            <person name="Heuer A."/>
            <person name="Rast P."/>
            <person name="Oberbeckmann S."/>
            <person name="Bunk B."/>
            <person name="Jeske O."/>
            <person name="Meyerdierks A."/>
            <person name="Storesund J.E."/>
            <person name="Kallscheuer N."/>
            <person name="Luecker S."/>
            <person name="Lage O.M."/>
            <person name="Pohl T."/>
            <person name="Merkel B.J."/>
            <person name="Hornburger P."/>
            <person name="Mueller R.-W."/>
            <person name="Bruemmer F."/>
            <person name="Labrenz M."/>
            <person name="Spormann A.M."/>
            <person name="Op den Camp H."/>
            <person name="Overmann J."/>
            <person name="Amann R."/>
            <person name="Jetten M.S.M."/>
            <person name="Mascher T."/>
            <person name="Medema M.H."/>
            <person name="Devos D.P."/>
            <person name="Kaster A.-K."/>
            <person name="Ovreas L."/>
            <person name="Rohde M."/>
            <person name="Galperin M.Y."/>
            <person name="Jogler C."/>
        </authorList>
    </citation>
    <scope>NUCLEOTIDE SEQUENCE [LARGE SCALE GENOMIC DNA]</scope>
    <source>
        <strain evidence="1 2">Pan161</strain>
    </source>
</reference>
<proteinExistence type="predicted"/>
<dbReference type="KEGG" id="gax:Pan161_26570"/>
<dbReference type="Proteomes" id="UP000316855">
    <property type="component" value="Chromosome"/>
</dbReference>
<organism evidence="1 2">
    <name type="scientific">Gimesia algae</name>
    <dbReference type="NCBI Taxonomy" id="2527971"/>
    <lineage>
        <taxon>Bacteria</taxon>
        <taxon>Pseudomonadati</taxon>
        <taxon>Planctomycetota</taxon>
        <taxon>Planctomycetia</taxon>
        <taxon>Planctomycetales</taxon>
        <taxon>Planctomycetaceae</taxon>
        <taxon>Gimesia</taxon>
    </lineage>
</organism>
<protein>
    <submittedName>
        <fullName evidence="1">Uncharacterized protein</fullName>
    </submittedName>
</protein>
<accession>A0A517VDC5</accession>
<dbReference type="AlphaFoldDB" id="A0A517VDC5"/>
<evidence type="ECO:0000313" key="1">
    <source>
        <dbReference type="EMBL" id="QDT91003.1"/>
    </source>
</evidence>
<keyword evidence="2" id="KW-1185">Reference proteome</keyword>